<evidence type="ECO:0000313" key="1">
    <source>
        <dbReference type="EMBL" id="KYZ74824.1"/>
    </source>
</evidence>
<gene>
    <name evidence="1" type="ORF">AXX12_16515</name>
</gene>
<dbReference type="EMBL" id="LSGP01000028">
    <property type="protein sequence ID" value="KYZ74824.1"/>
    <property type="molecule type" value="Genomic_DNA"/>
</dbReference>
<accession>A0A154BLG9</accession>
<dbReference type="STRING" id="1794912.AXX12_16515"/>
<evidence type="ECO:0000313" key="2">
    <source>
        <dbReference type="Proteomes" id="UP000076268"/>
    </source>
</evidence>
<proteinExistence type="predicted"/>
<organism evidence="1 2">
    <name type="scientific">Anaerosporomusa subterranea</name>
    <dbReference type="NCBI Taxonomy" id="1794912"/>
    <lineage>
        <taxon>Bacteria</taxon>
        <taxon>Bacillati</taxon>
        <taxon>Bacillota</taxon>
        <taxon>Negativicutes</taxon>
        <taxon>Acetonemataceae</taxon>
        <taxon>Anaerosporomusa</taxon>
    </lineage>
</organism>
<keyword evidence="2" id="KW-1185">Reference proteome</keyword>
<reference evidence="1 2" key="1">
    <citation type="submission" date="2016-02" db="EMBL/GenBank/DDBJ databases">
        <title>Anaerosporomusa subterraneum gen. nov., sp. nov., a spore-forming obligate anaerobe isolated from saprolite.</title>
        <authorList>
            <person name="Choi J.K."/>
            <person name="Shah M."/>
            <person name="Yee N."/>
        </authorList>
    </citation>
    <scope>NUCLEOTIDE SEQUENCE [LARGE SCALE GENOMIC DNA]</scope>
    <source>
        <strain evidence="1 2">RU4</strain>
    </source>
</reference>
<name>A0A154BLG9_ANASB</name>
<sequence>MCTSCDTTFKIFSVEIDTKEPVNTNMELYKEIAHRLFQNKVISNINIGNNRAYNVDGRQLFGFELHLGNKNNPLTVTLANVENALNGILDNFEDYYEMKIKLN</sequence>
<comment type="caution">
    <text evidence="1">The sequence shown here is derived from an EMBL/GenBank/DDBJ whole genome shotgun (WGS) entry which is preliminary data.</text>
</comment>
<dbReference type="AlphaFoldDB" id="A0A154BLG9"/>
<protein>
    <submittedName>
        <fullName evidence="1">Uncharacterized protein</fullName>
    </submittedName>
</protein>
<dbReference type="Proteomes" id="UP000076268">
    <property type="component" value="Unassembled WGS sequence"/>
</dbReference>
<dbReference type="OrthoDB" id="1683126at2"/>